<dbReference type="STRING" id="29364.SAMN04487772_11732"/>
<dbReference type="EMBL" id="FOHN01000017">
    <property type="protein sequence ID" value="SET37212.1"/>
    <property type="molecule type" value="Genomic_DNA"/>
</dbReference>
<protein>
    <submittedName>
        <fullName evidence="2">Probable DNA metabolism protein</fullName>
    </submittedName>
</protein>
<proteinExistence type="predicted"/>
<dbReference type="Pfam" id="PF13566">
    <property type="entry name" value="DUF4130"/>
    <property type="match status" value="1"/>
</dbReference>
<dbReference type="OrthoDB" id="5290748at2"/>
<dbReference type="InterPro" id="IPR025404">
    <property type="entry name" value="DUF4130"/>
</dbReference>
<dbReference type="InterPro" id="IPR023875">
    <property type="entry name" value="DNA_repair_put"/>
</dbReference>
<dbReference type="NCBIfam" id="TIGR03915">
    <property type="entry name" value="SAM_7_link_chp"/>
    <property type="match status" value="1"/>
</dbReference>
<name>A0A1I0DXR7_9FIRM</name>
<feature type="domain" description="DUF4130" evidence="1">
    <location>
        <begin position="88"/>
        <end position="252"/>
    </location>
</feature>
<evidence type="ECO:0000313" key="2">
    <source>
        <dbReference type="EMBL" id="SET37212.1"/>
    </source>
</evidence>
<dbReference type="Proteomes" id="UP000199800">
    <property type="component" value="Unassembled WGS sequence"/>
</dbReference>
<gene>
    <name evidence="2" type="ORF">SAMN04487772_11732</name>
</gene>
<evidence type="ECO:0000259" key="1">
    <source>
        <dbReference type="Pfam" id="PF13566"/>
    </source>
</evidence>
<keyword evidence="3" id="KW-1185">Reference proteome</keyword>
<sequence>MKEKHIYICENSTTGIFTGIYDAWASKYGHENNRILVEEPENYEFFTKFIYVQPDLEKAEKVKRSIIQKISKEAYMTVYNGSISKDKEKADVIYRFLILGFAMGKGVLEHITNPMVSKLLKMDLNVKNEYFHYEGFLRFVKMGNNILFGRFRPENDIAFTVAEHFADRLQGENWIIYDEGRKKAAVHQAHGQWFAVEQYELDLDKDGNQLEEEDEFLSLWKCFVDSIAIKERTNKKLQLNMLPNRYREFMPETEYKINKK</sequence>
<organism evidence="2 3">
    <name type="scientific">[Clostridium] polysaccharolyticum</name>
    <dbReference type="NCBI Taxonomy" id="29364"/>
    <lineage>
        <taxon>Bacteria</taxon>
        <taxon>Bacillati</taxon>
        <taxon>Bacillota</taxon>
        <taxon>Clostridia</taxon>
        <taxon>Lachnospirales</taxon>
        <taxon>Lachnospiraceae</taxon>
    </lineage>
</organism>
<accession>A0A1I0DXR7</accession>
<evidence type="ECO:0000313" key="3">
    <source>
        <dbReference type="Proteomes" id="UP000199800"/>
    </source>
</evidence>
<reference evidence="2 3" key="1">
    <citation type="submission" date="2016-10" db="EMBL/GenBank/DDBJ databases">
        <authorList>
            <person name="de Groot N.N."/>
        </authorList>
    </citation>
    <scope>NUCLEOTIDE SEQUENCE [LARGE SCALE GENOMIC DNA]</scope>
    <source>
        <strain evidence="2 3">DSM 1801</strain>
    </source>
</reference>
<dbReference type="AlphaFoldDB" id="A0A1I0DXR7"/>
<dbReference type="RefSeq" id="WP_092478302.1">
    <property type="nucleotide sequence ID" value="NZ_FOHN01000017.1"/>
</dbReference>